<dbReference type="EMBL" id="CP029803">
    <property type="protein sequence ID" value="AWT60909.1"/>
    <property type="molecule type" value="Genomic_DNA"/>
</dbReference>
<evidence type="ECO:0000256" key="2">
    <source>
        <dbReference type="ARBA" id="ARBA00022723"/>
    </source>
</evidence>
<evidence type="ECO:0000256" key="4">
    <source>
        <dbReference type="PROSITE-ProRule" id="PRU00433"/>
    </source>
</evidence>
<dbReference type="InterPro" id="IPR036909">
    <property type="entry name" value="Cyt_c-like_dom_sf"/>
</dbReference>
<dbReference type="InterPro" id="IPR009056">
    <property type="entry name" value="Cyt_c-like_dom"/>
</dbReference>
<dbReference type="Gene3D" id="1.10.760.10">
    <property type="entry name" value="Cytochrome c-like domain"/>
    <property type="match status" value="1"/>
</dbReference>
<dbReference type="GO" id="GO:0046872">
    <property type="term" value="F:metal ion binding"/>
    <property type="evidence" value="ECO:0007669"/>
    <property type="project" value="UniProtKB-KW"/>
</dbReference>
<keyword evidence="3 4" id="KW-0408">Iron</keyword>
<evidence type="ECO:0000313" key="9">
    <source>
        <dbReference type="Proteomes" id="UP000247465"/>
    </source>
</evidence>
<sequence length="173" mass="19509">MVTVGHGRLASFLIASLIALSSMLGQTNDSAYEEGEEIYGRIYSGWKWFHVYCYRCHGFDALGSTLAPNLRESIKVLSYAEFLDLVKEGRAERGMQSWKELLDDKQITDIFYYVHARSDKVLPSGRPDEVGEGGGEWTPPGEWVEAMKSVDLSTKMDQESNAEKKVKPKFEDS</sequence>
<dbReference type="GO" id="GO:0020037">
    <property type="term" value="F:heme binding"/>
    <property type="evidence" value="ECO:0007669"/>
    <property type="project" value="InterPro"/>
</dbReference>
<dbReference type="GO" id="GO:0009055">
    <property type="term" value="F:electron transfer activity"/>
    <property type="evidence" value="ECO:0007669"/>
    <property type="project" value="InterPro"/>
</dbReference>
<dbReference type="SUPFAM" id="SSF46626">
    <property type="entry name" value="Cytochrome c"/>
    <property type="match status" value="1"/>
</dbReference>
<reference evidence="8 9" key="1">
    <citation type="submission" date="2018-06" db="EMBL/GenBank/DDBJ databases">
        <title>Draft Genome Sequence of a Novel Marine Bacterium Related to the Verrucomicrobia.</title>
        <authorList>
            <person name="Vosseberg J."/>
            <person name="Martijn J."/>
            <person name="Ettema T.J.G."/>
        </authorList>
    </citation>
    <scope>NUCLEOTIDE SEQUENCE [LARGE SCALE GENOMIC DNA]</scope>
    <source>
        <strain evidence="8">TARA_B100001123</strain>
    </source>
</reference>
<feature type="signal peptide" evidence="6">
    <location>
        <begin position="1"/>
        <end position="31"/>
    </location>
</feature>
<evidence type="ECO:0000256" key="5">
    <source>
        <dbReference type="SAM" id="MobiDB-lite"/>
    </source>
</evidence>
<dbReference type="Proteomes" id="UP000247465">
    <property type="component" value="Chromosome"/>
</dbReference>
<dbReference type="KEGG" id="mtar:DF168_02134"/>
<evidence type="ECO:0000256" key="6">
    <source>
        <dbReference type="SAM" id="SignalP"/>
    </source>
</evidence>
<feature type="domain" description="Cytochrome c" evidence="7">
    <location>
        <begin position="30"/>
        <end position="118"/>
    </location>
</feature>
<feature type="region of interest" description="Disordered" evidence="5">
    <location>
        <begin position="154"/>
        <end position="173"/>
    </location>
</feature>
<evidence type="ECO:0000259" key="7">
    <source>
        <dbReference type="PROSITE" id="PS51007"/>
    </source>
</evidence>
<dbReference type="PROSITE" id="PS51007">
    <property type="entry name" value="CYTC"/>
    <property type="match status" value="1"/>
</dbReference>
<protein>
    <submittedName>
        <fullName evidence="8">Cytochrome c-553I</fullName>
    </submittedName>
</protein>
<evidence type="ECO:0000313" key="8">
    <source>
        <dbReference type="EMBL" id="AWT60909.1"/>
    </source>
</evidence>
<proteinExistence type="predicted"/>
<dbReference type="Pfam" id="PF13442">
    <property type="entry name" value="Cytochrome_CBB3"/>
    <property type="match status" value="1"/>
</dbReference>
<keyword evidence="1 4" id="KW-0349">Heme</keyword>
<accession>A0A2Z4AEV9</accession>
<keyword evidence="2 4" id="KW-0479">Metal-binding</keyword>
<keyword evidence="6" id="KW-0732">Signal</keyword>
<name>A0A2Z4AEV9_9BACT</name>
<gene>
    <name evidence="8" type="primary">cycB</name>
    <name evidence="8" type="ORF">DF168_02134</name>
</gene>
<evidence type="ECO:0000256" key="3">
    <source>
        <dbReference type="ARBA" id="ARBA00023004"/>
    </source>
</evidence>
<dbReference type="AlphaFoldDB" id="A0A2Z4AEV9"/>
<organism evidence="8 9">
    <name type="scientific">Candidatus Moanibacter tarae</name>
    <dbReference type="NCBI Taxonomy" id="2200854"/>
    <lineage>
        <taxon>Bacteria</taxon>
        <taxon>Pseudomonadati</taxon>
        <taxon>Verrucomicrobiota</taxon>
        <taxon>Opitutia</taxon>
        <taxon>Puniceicoccales</taxon>
        <taxon>Puniceicoccales incertae sedis</taxon>
        <taxon>Candidatus Moanibacter</taxon>
    </lineage>
</organism>
<evidence type="ECO:0000256" key="1">
    <source>
        <dbReference type="ARBA" id="ARBA00022617"/>
    </source>
</evidence>
<feature type="chain" id="PRO_5016432390" evidence="6">
    <location>
        <begin position="32"/>
        <end position="173"/>
    </location>
</feature>